<evidence type="ECO:0000256" key="3">
    <source>
        <dbReference type="SAM" id="Phobius"/>
    </source>
</evidence>
<dbReference type="PANTHER" id="PTHR11328:SF28">
    <property type="entry name" value="MAJOR FACILITATOR SUPERFAMILY DOMAIN-CONTAINING PROTEIN 12"/>
    <property type="match status" value="1"/>
</dbReference>
<accession>A0AAE1EPD1</accession>
<comment type="similarity">
    <text evidence="1">Belongs to the major facilitator superfamily.</text>
</comment>
<feature type="transmembrane region" description="Helical" evidence="3">
    <location>
        <begin position="340"/>
        <end position="357"/>
    </location>
</feature>
<feature type="region of interest" description="Disordered" evidence="2">
    <location>
        <begin position="571"/>
        <end position="662"/>
    </location>
</feature>
<feature type="transmembrane region" description="Helical" evidence="3">
    <location>
        <begin position="369"/>
        <end position="390"/>
    </location>
</feature>
<keyword evidence="3" id="KW-0472">Membrane</keyword>
<evidence type="ECO:0000313" key="4">
    <source>
        <dbReference type="EMBL" id="KAK3856886.1"/>
    </source>
</evidence>
<dbReference type="GO" id="GO:0005886">
    <property type="term" value="C:plasma membrane"/>
    <property type="evidence" value="ECO:0007669"/>
    <property type="project" value="TreeGrafter"/>
</dbReference>
<dbReference type="CDD" id="cd17491">
    <property type="entry name" value="MFS_MFSD12"/>
    <property type="match status" value="1"/>
</dbReference>
<dbReference type="Pfam" id="PF13347">
    <property type="entry name" value="MFS_2"/>
    <property type="match status" value="2"/>
</dbReference>
<dbReference type="AlphaFoldDB" id="A0AAE1EPD1"/>
<dbReference type="EMBL" id="JAWQEG010005763">
    <property type="protein sequence ID" value="KAK3856886.1"/>
    <property type="molecule type" value="Genomic_DNA"/>
</dbReference>
<dbReference type="InterPro" id="IPR039672">
    <property type="entry name" value="MFS_2"/>
</dbReference>
<feature type="transmembrane region" description="Helical" evidence="3">
    <location>
        <begin position="307"/>
        <end position="328"/>
    </location>
</feature>
<dbReference type="Proteomes" id="UP001286313">
    <property type="component" value="Unassembled WGS sequence"/>
</dbReference>
<protein>
    <recommendedName>
        <fullName evidence="6">Major facilitator superfamily domain-containing protein 12-like</fullName>
    </recommendedName>
</protein>
<evidence type="ECO:0008006" key="6">
    <source>
        <dbReference type="Google" id="ProtNLM"/>
    </source>
</evidence>
<name>A0AAE1EPD1_PETCI</name>
<organism evidence="4 5">
    <name type="scientific">Petrolisthes cinctipes</name>
    <name type="common">Flat porcelain crab</name>
    <dbReference type="NCBI Taxonomy" id="88211"/>
    <lineage>
        <taxon>Eukaryota</taxon>
        <taxon>Metazoa</taxon>
        <taxon>Ecdysozoa</taxon>
        <taxon>Arthropoda</taxon>
        <taxon>Crustacea</taxon>
        <taxon>Multicrustacea</taxon>
        <taxon>Malacostraca</taxon>
        <taxon>Eumalacostraca</taxon>
        <taxon>Eucarida</taxon>
        <taxon>Decapoda</taxon>
        <taxon>Pleocyemata</taxon>
        <taxon>Anomura</taxon>
        <taxon>Galatheoidea</taxon>
        <taxon>Porcellanidae</taxon>
        <taxon>Petrolisthes</taxon>
    </lineage>
</organism>
<dbReference type="InterPro" id="IPR036259">
    <property type="entry name" value="MFS_trans_sf"/>
</dbReference>
<feature type="transmembrane region" description="Helical" evidence="3">
    <location>
        <begin position="44"/>
        <end position="62"/>
    </location>
</feature>
<comment type="caution">
    <text evidence="4">The sequence shown here is derived from an EMBL/GenBank/DDBJ whole genome shotgun (WGS) entry which is preliminary data.</text>
</comment>
<proteinExistence type="inferred from homology"/>
<feature type="transmembrane region" description="Helical" evidence="3">
    <location>
        <begin position="272"/>
        <end position="295"/>
    </location>
</feature>
<feature type="transmembrane region" description="Helical" evidence="3">
    <location>
        <begin position="154"/>
        <end position="174"/>
    </location>
</feature>
<feature type="transmembrane region" description="Helical" evidence="3">
    <location>
        <begin position="115"/>
        <end position="142"/>
    </location>
</feature>
<evidence type="ECO:0000313" key="5">
    <source>
        <dbReference type="Proteomes" id="UP001286313"/>
    </source>
</evidence>
<keyword evidence="5" id="KW-1185">Reference proteome</keyword>
<keyword evidence="3" id="KW-0812">Transmembrane</keyword>
<feature type="transmembrane region" description="Helical" evidence="3">
    <location>
        <begin position="538"/>
        <end position="563"/>
    </location>
</feature>
<dbReference type="GO" id="GO:0015293">
    <property type="term" value="F:symporter activity"/>
    <property type="evidence" value="ECO:0007669"/>
    <property type="project" value="InterPro"/>
</dbReference>
<evidence type="ECO:0000256" key="2">
    <source>
        <dbReference type="SAM" id="MobiDB-lite"/>
    </source>
</evidence>
<sequence length="662" mass="71928">MLTRRVKYGYGVGHVLNDLCSAIWFTYLLIYFHHVLLFDNSLSGVVLLIGQVADALSTPFVGREADRTDDLPFCVRYGRRKTWHLVGTILVLAAFPMIFMGCLVCSGAQDLAQLIYYAPFVVVFQFGWAATQISHLALIPTITQDPHDRTELNAIRYGFTVMSNVVVYSVTWLVLGLDTTQGGITPEDASKFRYIVVIILIIGAMFAASFHILVKENNNYTNLGASSPTPTPTCVSQDPEVSSCAADALPSPAVVDVPPHFRMKAMDWFREIQFYQVALVYMGTRLFCNLTQAYVPIYLQDSLHLKQTSVAVIPLVMYTSGFLTTMLIKPLNKKMGRKASFLLGAILGCSGCVWLYLGNGEVYSKYLVYPMASLLGAGGSVMLVTSLSLTADLIGPNVESGAFVYGAMSFTDKLSNGIAVMLIQSLNPCTLPRFNDPAPHSLPCFHHPALSTMQNFSGFPCLSSPATSGSSYLPDFVPSLASDPILSIVPDPSSSQFTLIPSLVSDLNSTSIPYLSSPAHLSLTTATPYRKCCPQCSWYYRGVLTFCCGGAAILASLGVLSLLSAKIGHRSRPISSTDEESASRDRATPGCNPDLPPYPLSPNDMDGWQGEGAGQEDKGDQGEGELTHNLTHNIEHTGEEYQAVPQGLRARLPSDPIEDVVI</sequence>
<dbReference type="PANTHER" id="PTHR11328">
    <property type="entry name" value="MAJOR FACILITATOR SUPERFAMILY DOMAIN-CONTAINING PROTEIN"/>
    <property type="match status" value="1"/>
</dbReference>
<feature type="transmembrane region" description="Helical" evidence="3">
    <location>
        <begin position="83"/>
        <end position="109"/>
    </location>
</feature>
<feature type="transmembrane region" description="Helical" evidence="3">
    <location>
        <begin position="12"/>
        <end position="32"/>
    </location>
</feature>
<keyword evidence="3" id="KW-1133">Transmembrane helix</keyword>
<reference evidence="4" key="1">
    <citation type="submission" date="2023-10" db="EMBL/GenBank/DDBJ databases">
        <title>Genome assemblies of two species of porcelain crab, Petrolisthes cinctipes and Petrolisthes manimaculis (Anomura: Porcellanidae).</title>
        <authorList>
            <person name="Angst P."/>
        </authorList>
    </citation>
    <scope>NUCLEOTIDE SEQUENCE</scope>
    <source>
        <strain evidence="4">PB745_01</strain>
        <tissue evidence="4">Gill</tissue>
    </source>
</reference>
<gene>
    <name evidence="4" type="ORF">Pcinc_036835</name>
</gene>
<dbReference type="SUPFAM" id="SSF103473">
    <property type="entry name" value="MFS general substrate transporter"/>
    <property type="match status" value="1"/>
</dbReference>
<dbReference type="GO" id="GO:0008643">
    <property type="term" value="P:carbohydrate transport"/>
    <property type="evidence" value="ECO:0007669"/>
    <property type="project" value="InterPro"/>
</dbReference>
<dbReference type="Gene3D" id="1.20.1250.20">
    <property type="entry name" value="MFS general substrate transporter like domains"/>
    <property type="match status" value="2"/>
</dbReference>
<evidence type="ECO:0000256" key="1">
    <source>
        <dbReference type="ARBA" id="ARBA00008335"/>
    </source>
</evidence>
<dbReference type="FunFam" id="1.20.1250.20:FF:000431">
    <property type="entry name" value="Predicted protein"/>
    <property type="match status" value="1"/>
</dbReference>
<feature type="transmembrane region" description="Helical" evidence="3">
    <location>
        <begin position="194"/>
        <end position="214"/>
    </location>
</feature>